<accession>Q2LRE1</accession>
<dbReference type="Proteomes" id="UP000001933">
    <property type="component" value="Chromosome"/>
</dbReference>
<dbReference type="InParanoid" id="Q2LRE1"/>
<dbReference type="STRING" id="56780.SYN_02942"/>
<organism evidence="1 2">
    <name type="scientific">Syntrophus aciditrophicus (strain SB)</name>
    <dbReference type="NCBI Taxonomy" id="56780"/>
    <lineage>
        <taxon>Bacteria</taxon>
        <taxon>Pseudomonadati</taxon>
        <taxon>Thermodesulfobacteriota</taxon>
        <taxon>Syntrophia</taxon>
        <taxon>Syntrophales</taxon>
        <taxon>Syntrophaceae</taxon>
        <taxon>Syntrophus</taxon>
    </lineage>
</organism>
<evidence type="ECO:0000313" key="2">
    <source>
        <dbReference type="Proteomes" id="UP000001933"/>
    </source>
</evidence>
<proteinExistence type="predicted"/>
<reference evidence="1 2" key="1">
    <citation type="journal article" date="2007" name="Proc. Natl. Acad. Sci. U.S.A.">
        <title>The genome of Syntrophus aciditrophicus: life at the thermodynamic limit of microbial growth.</title>
        <authorList>
            <person name="McInerney M.J."/>
            <person name="Rohlin L."/>
            <person name="Mouttaki H."/>
            <person name="Kim U."/>
            <person name="Krupp R.S."/>
            <person name="Rios-Hernandez L."/>
            <person name="Sieber J."/>
            <person name="Struchtemeyer C.G."/>
            <person name="Bhattacharyya A."/>
            <person name="Campbell J.W."/>
            <person name="Gunsalus R.P."/>
        </authorList>
    </citation>
    <scope>NUCLEOTIDE SEQUENCE [LARGE SCALE GENOMIC DNA]</scope>
    <source>
        <strain evidence="1 2">SB</strain>
    </source>
</reference>
<dbReference type="AlphaFoldDB" id="Q2LRE1"/>
<protein>
    <submittedName>
        <fullName evidence="1">Hypothetical cytosolic protein</fullName>
    </submittedName>
</protein>
<dbReference type="EMBL" id="CP000252">
    <property type="protein sequence ID" value="ABC76649.1"/>
    <property type="molecule type" value="Genomic_DNA"/>
</dbReference>
<evidence type="ECO:0000313" key="1">
    <source>
        <dbReference type="EMBL" id="ABC76649.1"/>
    </source>
</evidence>
<sequence>MQPPLQAFFHRESGFLLLHQGIFNPRHIQHQDHGIKRTPASYQVIRVWKNFYKLKRK</sequence>
<dbReference type="HOGENOM" id="CLU_2994988_0_0_7"/>
<dbReference type="KEGG" id="sat:SYN_02942"/>
<keyword evidence="2" id="KW-1185">Reference proteome</keyword>
<name>Q2LRE1_SYNAS</name>
<gene>
    <name evidence="1" type="ORF">SYN_02942</name>
</gene>